<evidence type="ECO:0000313" key="6">
    <source>
        <dbReference type="Proteomes" id="UP000248806"/>
    </source>
</evidence>
<dbReference type="SUPFAM" id="SSF53850">
    <property type="entry name" value="Periplasmic binding protein-like II"/>
    <property type="match status" value="1"/>
</dbReference>
<dbReference type="Pfam" id="PF00496">
    <property type="entry name" value="SBP_bac_5"/>
    <property type="match status" value="1"/>
</dbReference>
<evidence type="ECO:0000313" key="5">
    <source>
        <dbReference type="EMBL" id="PZW26410.1"/>
    </source>
</evidence>
<organism evidence="5 6">
    <name type="scientific">Thermosporothrix hazakensis</name>
    <dbReference type="NCBI Taxonomy" id="644383"/>
    <lineage>
        <taxon>Bacteria</taxon>
        <taxon>Bacillati</taxon>
        <taxon>Chloroflexota</taxon>
        <taxon>Ktedonobacteria</taxon>
        <taxon>Ktedonobacterales</taxon>
        <taxon>Thermosporotrichaceae</taxon>
        <taxon>Thermosporothrix</taxon>
    </lineage>
</organism>
<dbReference type="PANTHER" id="PTHR30290">
    <property type="entry name" value="PERIPLASMIC BINDING COMPONENT OF ABC TRANSPORTER"/>
    <property type="match status" value="1"/>
</dbReference>
<dbReference type="RefSeq" id="WP_170142759.1">
    <property type="nucleotide sequence ID" value="NZ_BIFX01000001.1"/>
</dbReference>
<protein>
    <submittedName>
        <fullName evidence="5">ABC-type transport system substrate-binding protein</fullName>
    </submittedName>
</protein>
<accession>A0A326UGD1</accession>
<evidence type="ECO:0000256" key="3">
    <source>
        <dbReference type="ARBA" id="ARBA00022729"/>
    </source>
</evidence>
<evidence type="ECO:0000256" key="2">
    <source>
        <dbReference type="ARBA" id="ARBA00022448"/>
    </source>
</evidence>
<gene>
    <name evidence="5" type="ORF">EI42_03991</name>
</gene>
<proteinExistence type="inferred from homology"/>
<dbReference type="Proteomes" id="UP000248806">
    <property type="component" value="Unassembled WGS sequence"/>
</dbReference>
<dbReference type="AlphaFoldDB" id="A0A326UGD1"/>
<comment type="caution">
    <text evidence="5">The sequence shown here is derived from an EMBL/GenBank/DDBJ whole genome shotgun (WGS) entry which is preliminary data.</text>
</comment>
<keyword evidence="2" id="KW-0813">Transport</keyword>
<reference evidence="5 6" key="1">
    <citation type="submission" date="2018-06" db="EMBL/GenBank/DDBJ databases">
        <title>Genomic Encyclopedia of Archaeal and Bacterial Type Strains, Phase II (KMG-II): from individual species to whole genera.</title>
        <authorList>
            <person name="Goeker M."/>
        </authorList>
    </citation>
    <scope>NUCLEOTIDE SEQUENCE [LARGE SCALE GENOMIC DNA]</scope>
    <source>
        <strain evidence="5 6">ATCC BAA-1881</strain>
    </source>
</reference>
<sequence>MHCSLWQKLFSLGLLLGVLVGVSACMDPPPYTPSPVSSPLLGSYTATPAPARTGEVTVGTLDAPAAPNPLFASTAGDFTLNSALWGRPVVFDRQFHVLPDQLLEVPLPENGGVQDGGKKVILHLRRDLFWSDGEPIVAGDFRFWWRLNQQRETGATITGGYDMIADIETPDRYTVVLHLKRPFGPYLFYLPYAAPEHVWGKLPPIELQNTKTVIQYPAVTSGPYKLDHVEGTERYVLVPHERYASSTFHGPYLRRLIYQVYSDEAAMQRALQAGTVTVIQGALSPGGAQMQQMTIRAASYEHLDFNLEKPLLQDLRVRKALQAALDVCSLLQKQLKQNDCTRRVNQVEPPPSLYADPSLPGVPYNQQGALHLLAESGWKQGPDGLLRRGEETLSLRLVTTSQRRPLVETIKQAFRAIGIQLEPVYVSAGKLFGGLTRGGVLASGAFDLALFASSLGPEPDDQYAVFHSSQVPSVQHPEALNYGRVRDAELDAALEQGRAAITFQARKAAYQRFLHRVAEQVYTVPLYSEENRMLVRMGTRNVMPHADPVLNLWNIADWWVDSN</sequence>
<name>A0A326UGD1_THEHA</name>
<dbReference type="InterPro" id="IPR000914">
    <property type="entry name" value="SBP_5_dom"/>
</dbReference>
<keyword evidence="6" id="KW-1185">Reference proteome</keyword>
<dbReference type="Gene3D" id="3.10.105.10">
    <property type="entry name" value="Dipeptide-binding Protein, Domain 3"/>
    <property type="match status" value="1"/>
</dbReference>
<evidence type="ECO:0000259" key="4">
    <source>
        <dbReference type="Pfam" id="PF00496"/>
    </source>
</evidence>
<dbReference type="PANTHER" id="PTHR30290:SF9">
    <property type="entry name" value="OLIGOPEPTIDE-BINDING PROTEIN APPA"/>
    <property type="match status" value="1"/>
</dbReference>
<dbReference type="EMBL" id="QKUF01000015">
    <property type="protein sequence ID" value="PZW26410.1"/>
    <property type="molecule type" value="Genomic_DNA"/>
</dbReference>
<dbReference type="CDD" id="cd08513">
    <property type="entry name" value="PBP2_thermophilic_Hb8_like"/>
    <property type="match status" value="1"/>
</dbReference>
<dbReference type="InterPro" id="IPR039424">
    <property type="entry name" value="SBP_5"/>
</dbReference>
<feature type="domain" description="Solute-binding protein family 5" evidence="4">
    <location>
        <begin position="113"/>
        <end position="464"/>
    </location>
</feature>
<dbReference type="Gene3D" id="3.40.190.10">
    <property type="entry name" value="Periplasmic binding protein-like II"/>
    <property type="match status" value="1"/>
</dbReference>
<dbReference type="GO" id="GO:0015833">
    <property type="term" value="P:peptide transport"/>
    <property type="evidence" value="ECO:0007669"/>
    <property type="project" value="TreeGrafter"/>
</dbReference>
<dbReference type="GO" id="GO:1904680">
    <property type="term" value="F:peptide transmembrane transporter activity"/>
    <property type="evidence" value="ECO:0007669"/>
    <property type="project" value="TreeGrafter"/>
</dbReference>
<comment type="similarity">
    <text evidence="1">Belongs to the bacterial solute-binding protein 5 family.</text>
</comment>
<evidence type="ECO:0000256" key="1">
    <source>
        <dbReference type="ARBA" id="ARBA00005695"/>
    </source>
</evidence>
<keyword evidence="3" id="KW-0732">Signal</keyword>